<evidence type="ECO:0000256" key="14">
    <source>
        <dbReference type="PIRSR" id="PIRSR001549-1"/>
    </source>
</evidence>
<dbReference type="InterPro" id="IPR041715">
    <property type="entry name" value="HisRS-like_core"/>
</dbReference>
<evidence type="ECO:0000256" key="10">
    <source>
        <dbReference type="ARBA" id="ARBA00023146"/>
    </source>
</evidence>
<dbReference type="InterPro" id="IPR004517">
    <property type="entry name" value="HisZ"/>
</dbReference>
<dbReference type="AlphaFoldDB" id="A0A6J4TV52"/>
<keyword evidence="10 13" id="KW-0030">Aminoacyl-tRNA synthetase</keyword>
<gene>
    <name evidence="13" type="primary">hisS</name>
    <name evidence="17" type="ORF">AVDCRST_MAG49-32</name>
</gene>
<evidence type="ECO:0000256" key="13">
    <source>
        <dbReference type="HAMAP-Rule" id="MF_00127"/>
    </source>
</evidence>
<dbReference type="CDD" id="cd00773">
    <property type="entry name" value="HisRS-like_core"/>
    <property type="match status" value="1"/>
</dbReference>
<feature type="binding site" evidence="14">
    <location>
        <position position="140"/>
    </location>
    <ligand>
        <name>L-histidine</name>
        <dbReference type="ChEBI" id="CHEBI:57595"/>
    </ligand>
</feature>
<comment type="similarity">
    <text evidence="3">Belongs to the class-II aminoacyl-tRNA synthetase family. HisZ subfamily.</text>
</comment>
<protein>
    <recommendedName>
        <fullName evidence="13">Histidine--tRNA ligase</fullName>
        <ecNumber evidence="13">6.1.1.21</ecNumber>
    </recommendedName>
    <alternativeName>
        <fullName evidence="13">Histidyl-tRNA synthetase</fullName>
        <shortName evidence="13">HisRS</shortName>
    </alternativeName>
</protein>
<dbReference type="PANTHER" id="PTHR11476:SF7">
    <property type="entry name" value="HISTIDINE--TRNA LIGASE"/>
    <property type="match status" value="1"/>
</dbReference>
<dbReference type="InterPro" id="IPR004154">
    <property type="entry name" value="Anticodon-bd"/>
</dbReference>
<comment type="subcellular location">
    <subcellularLocation>
        <location evidence="1 13">Cytoplasm</location>
    </subcellularLocation>
</comment>
<proteinExistence type="inferred from homology"/>
<evidence type="ECO:0000313" key="17">
    <source>
        <dbReference type="EMBL" id="CAA9532964.1"/>
    </source>
</evidence>
<comment type="pathway">
    <text evidence="2">Amino-acid biosynthesis; L-histidine biosynthesis; L-histidine from 5-phospho-alpha-D-ribose 1-diphosphate: step 1/9.</text>
</comment>
<comment type="subunit">
    <text evidence="4 13">Homodimer.</text>
</comment>
<evidence type="ECO:0000256" key="9">
    <source>
        <dbReference type="ARBA" id="ARBA00022917"/>
    </source>
</evidence>
<evidence type="ECO:0000256" key="12">
    <source>
        <dbReference type="ARBA" id="ARBA00047639"/>
    </source>
</evidence>
<accession>A0A6J4TV52</accession>
<dbReference type="InterPro" id="IPR004516">
    <property type="entry name" value="HisRS/HisZ"/>
</dbReference>
<name>A0A6J4TV52_9BACT</name>
<dbReference type="GO" id="GO:0005737">
    <property type="term" value="C:cytoplasm"/>
    <property type="evidence" value="ECO:0007669"/>
    <property type="project" value="UniProtKB-SubCell"/>
</dbReference>
<feature type="domain" description="Aminoacyl-transfer RNA synthetases class-II family profile" evidence="16">
    <location>
        <begin position="22"/>
        <end position="368"/>
    </location>
</feature>
<dbReference type="HAMAP" id="MF_00127">
    <property type="entry name" value="His_tRNA_synth"/>
    <property type="match status" value="1"/>
</dbReference>
<evidence type="ECO:0000256" key="4">
    <source>
        <dbReference type="ARBA" id="ARBA00011738"/>
    </source>
</evidence>
<dbReference type="GO" id="GO:0004821">
    <property type="term" value="F:histidine-tRNA ligase activity"/>
    <property type="evidence" value="ECO:0007669"/>
    <property type="project" value="UniProtKB-UniRule"/>
</dbReference>
<comment type="function">
    <text evidence="11">Required for the first step of histidine biosynthesis. May allow the feedback regulation of ATP phosphoribosyltransferase activity by histidine.</text>
</comment>
<evidence type="ECO:0000259" key="16">
    <source>
        <dbReference type="PROSITE" id="PS50862"/>
    </source>
</evidence>
<evidence type="ECO:0000256" key="7">
    <source>
        <dbReference type="ARBA" id="ARBA00022741"/>
    </source>
</evidence>
<evidence type="ECO:0000256" key="3">
    <source>
        <dbReference type="ARBA" id="ARBA00005539"/>
    </source>
</evidence>
<dbReference type="Pfam" id="PF03129">
    <property type="entry name" value="HGTP_anticodon"/>
    <property type="match status" value="1"/>
</dbReference>
<comment type="catalytic activity">
    <reaction evidence="12 13">
        <text>tRNA(His) + L-histidine + ATP = L-histidyl-tRNA(His) + AMP + diphosphate + H(+)</text>
        <dbReference type="Rhea" id="RHEA:17313"/>
        <dbReference type="Rhea" id="RHEA-COMP:9665"/>
        <dbReference type="Rhea" id="RHEA-COMP:9689"/>
        <dbReference type="ChEBI" id="CHEBI:15378"/>
        <dbReference type="ChEBI" id="CHEBI:30616"/>
        <dbReference type="ChEBI" id="CHEBI:33019"/>
        <dbReference type="ChEBI" id="CHEBI:57595"/>
        <dbReference type="ChEBI" id="CHEBI:78442"/>
        <dbReference type="ChEBI" id="CHEBI:78527"/>
        <dbReference type="ChEBI" id="CHEBI:456215"/>
        <dbReference type="EC" id="6.1.1.21"/>
    </reaction>
</comment>
<dbReference type="Gene3D" id="3.40.50.800">
    <property type="entry name" value="Anticodon-binding domain"/>
    <property type="match status" value="1"/>
</dbReference>
<dbReference type="Gene3D" id="3.30.930.10">
    <property type="entry name" value="Bira Bifunctional Protein, Domain 2"/>
    <property type="match status" value="1"/>
</dbReference>
<dbReference type="GO" id="GO:0005524">
    <property type="term" value="F:ATP binding"/>
    <property type="evidence" value="ECO:0007669"/>
    <property type="project" value="UniProtKB-UniRule"/>
</dbReference>
<evidence type="ECO:0000256" key="2">
    <source>
        <dbReference type="ARBA" id="ARBA00004667"/>
    </source>
</evidence>
<dbReference type="UniPathway" id="UPA00031">
    <property type="reaction ID" value="UER00006"/>
</dbReference>
<sequence length="456" mass="49349">MVTDGEREINQTSARRRPAVKPQVLKGFRDYLPRQMILRQRIIALFRGVFERHGYEPLDTPVLEHLEVLTGKAGENERLMYHFEDQGGRAVGLRYDLTVPLSRVVAMHQNDLVLPFKRYQIAPVWRAEKPQRGRFREFWQCDADIVGSPSMLADAEAITVMAEALAAVGLPQATIRINHRKLLTALALLSGVDAARAGGVYRAIDRLDKVGPDGVDRELIGLGVPAGAAKRILDLVTRTGAADTLLSGLREQLAGVPGAAEAIGELEQLFAYLPQFGIPASAYVLDLALARGLDYYTGPVFEASVEQPKIGSVGGAGRYDDLIGTFLGRGVPATGMSLGIERIIEVVEEFGLLPVQSTVTEVFVVAFPETMAAAAGIARDLRAAGRRVDLSLLPSRGVGDQLKYAGRKGIPLAVIAGATELDAGTVALKDLRSNEQRTLALIELPGAVERLLHLEQ</sequence>
<dbReference type="EC" id="6.1.1.21" evidence="13"/>
<dbReference type="HAMAP" id="MF_00125">
    <property type="entry name" value="HisZ"/>
    <property type="match status" value="1"/>
</dbReference>
<evidence type="ECO:0000256" key="1">
    <source>
        <dbReference type="ARBA" id="ARBA00004496"/>
    </source>
</evidence>
<keyword evidence="9 13" id="KW-0648">Protein biosynthesis</keyword>
<evidence type="ECO:0000256" key="5">
    <source>
        <dbReference type="ARBA" id="ARBA00022490"/>
    </source>
</evidence>
<feature type="binding site" evidence="14">
    <location>
        <position position="144"/>
    </location>
    <ligand>
        <name>L-histidine</name>
        <dbReference type="ChEBI" id="CHEBI:57595"/>
    </ligand>
</feature>
<keyword evidence="7 13" id="KW-0547">Nucleotide-binding</keyword>
<evidence type="ECO:0000256" key="11">
    <source>
        <dbReference type="ARBA" id="ARBA00025246"/>
    </source>
</evidence>
<keyword evidence="5 13" id="KW-0963">Cytoplasm</keyword>
<dbReference type="EMBL" id="CADCWG010000002">
    <property type="protein sequence ID" value="CAA9532964.1"/>
    <property type="molecule type" value="Genomic_DNA"/>
</dbReference>
<feature type="binding site" evidence="14">
    <location>
        <begin position="295"/>
        <end position="296"/>
    </location>
    <ligand>
        <name>L-histidine</name>
        <dbReference type="ChEBI" id="CHEBI:57595"/>
    </ligand>
</feature>
<dbReference type="GO" id="GO:0000105">
    <property type="term" value="P:L-histidine biosynthetic process"/>
    <property type="evidence" value="ECO:0007669"/>
    <property type="project" value="UniProtKB-UniPathway"/>
</dbReference>
<dbReference type="InterPro" id="IPR036621">
    <property type="entry name" value="Anticodon-bd_dom_sf"/>
</dbReference>
<dbReference type="PIRSF" id="PIRSF001549">
    <property type="entry name" value="His-tRNA_synth"/>
    <property type="match status" value="1"/>
</dbReference>
<dbReference type="PANTHER" id="PTHR11476">
    <property type="entry name" value="HISTIDYL-TRNA SYNTHETASE"/>
    <property type="match status" value="1"/>
</dbReference>
<dbReference type="SUPFAM" id="SSF52954">
    <property type="entry name" value="Class II aaRS ABD-related"/>
    <property type="match status" value="1"/>
</dbReference>
<feature type="binding site" evidence="14">
    <location>
        <begin position="96"/>
        <end position="98"/>
    </location>
    <ligand>
        <name>L-histidine</name>
        <dbReference type="ChEBI" id="CHEBI:57595"/>
    </ligand>
</feature>
<keyword evidence="6 13" id="KW-0436">Ligase</keyword>
<feature type="region of interest" description="Disordered" evidence="15">
    <location>
        <begin position="1"/>
        <end position="20"/>
    </location>
</feature>
<evidence type="ECO:0000256" key="6">
    <source>
        <dbReference type="ARBA" id="ARBA00022598"/>
    </source>
</evidence>
<reference evidence="17" key="1">
    <citation type="submission" date="2020-02" db="EMBL/GenBank/DDBJ databases">
        <authorList>
            <person name="Meier V. D."/>
        </authorList>
    </citation>
    <scope>NUCLEOTIDE SEQUENCE</scope>
    <source>
        <strain evidence="17">AVDCRST_MAG49</strain>
    </source>
</reference>
<evidence type="ECO:0000256" key="15">
    <source>
        <dbReference type="SAM" id="MobiDB-lite"/>
    </source>
</evidence>
<organism evidence="17">
    <name type="scientific">uncultured Thermomicrobiales bacterium</name>
    <dbReference type="NCBI Taxonomy" id="1645740"/>
    <lineage>
        <taxon>Bacteria</taxon>
        <taxon>Pseudomonadati</taxon>
        <taxon>Thermomicrobiota</taxon>
        <taxon>Thermomicrobia</taxon>
        <taxon>Thermomicrobiales</taxon>
        <taxon>environmental samples</taxon>
    </lineage>
</organism>
<keyword evidence="8 13" id="KW-0067">ATP-binding</keyword>
<dbReference type="GO" id="GO:0006427">
    <property type="term" value="P:histidyl-tRNA aminoacylation"/>
    <property type="evidence" value="ECO:0007669"/>
    <property type="project" value="UniProtKB-UniRule"/>
</dbReference>
<dbReference type="InterPro" id="IPR045864">
    <property type="entry name" value="aa-tRNA-synth_II/BPL/LPL"/>
</dbReference>
<feature type="binding site" evidence="14">
    <location>
        <position position="126"/>
    </location>
    <ligand>
        <name>L-histidine</name>
        <dbReference type="ChEBI" id="CHEBI:57595"/>
    </ligand>
</feature>
<dbReference type="InterPro" id="IPR015807">
    <property type="entry name" value="His-tRNA-ligase"/>
</dbReference>
<dbReference type="NCBIfam" id="TIGR00442">
    <property type="entry name" value="hisS"/>
    <property type="match status" value="1"/>
</dbReference>
<dbReference type="SUPFAM" id="SSF55681">
    <property type="entry name" value="Class II aaRS and biotin synthetases"/>
    <property type="match status" value="1"/>
</dbReference>
<feature type="binding site" evidence="14">
    <location>
        <position position="291"/>
    </location>
    <ligand>
        <name>L-histidine</name>
        <dbReference type="ChEBI" id="CHEBI:57595"/>
    </ligand>
</feature>
<dbReference type="InterPro" id="IPR006195">
    <property type="entry name" value="aa-tRNA-synth_II"/>
</dbReference>
<evidence type="ECO:0000256" key="8">
    <source>
        <dbReference type="ARBA" id="ARBA00022840"/>
    </source>
</evidence>
<dbReference type="PROSITE" id="PS50862">
    <property type="entry name" value="AA_TRNA_LIGASE_II"/>
    <property type="match status" value="1"/>
</dbReference>
<dbReference type="Pfam" id="PF13393">
    <property type="entry name" value="tRNA-synt_His"/>
    <property type="match status" value="1"/>
</dbReference>